<accession>A0A0D6MP42</accession>
<dbReference type="EMBL" id="BALE01000041">
    <property type="protein sequence ID" value="GAN55211.1"/>
    <property type="molecule type" value="Genomic_DNA"/>
</dbReference>
<dbReference type="STRING" id="1231623.Tasa_041_006"/>
<gene>
    <name evidence="1" type="ORF">Tasa_041_006</name>
</gene>
<dbReference type="RefSeq" id="WP_148505986.1">
    <property type="nucleotide sequence ID" value="NZ_BALE01000041.1"/>
</dbReference>
<name>A0A0D6MP42_9PROT</name>
<dbReference type="Proteomes" id="UP000032679">
    <property type="component" value="Unassembled WGS sequence"/>
</dbReference>
<evidence type="ECO:0000313" key="1">
    <source>
        <dbReference type="EMBL" id="GAN55211.1"/>
    </source>
</evidence>
<keyword evidence="2" id="KW-1185">Reference proteome</keyword>
<proteinExistence type="predicted"/>
<evidence type="ECO:0000313" key="2">
    <source>
        <dbReference type="Proteomes" id="UP000032679"/>
    </source>
</evidence>
<sequence length="149" mass="16882">MTEVWNGRPPAPLDKVDGWHCFYDLDCGVTRQRWCPVERIWTDSKNRWMVPDDITDGEYYGAVLTPEQIEAKIAEAVKAEREALRVAEAALASVVDGHSSQYRARNGRWVTLQSEDGERCDFIHSDITTECEGALDRVRSAIRARGDTP</sequence>
<organism evidence="1 2">
    <name type="scientific">Tanticharoenia sakaeratensis NBRC 103193</name>
    <dbReference type="NCBI Taxonomy" id="1231623"/>
    <lineage>
        <taxon>Bacteria</taxon>
        <taxon>Pseudomonadati</taxon>
        <taxon>Pseudomonadota</taxon>
        <taxon>Alphaproteobacteria</taxon>
        <taxon>Acetobacterales</taxon>
        <taxon>Acetobacteraceae</taxon>
        <taxon>Tanticharoenia</taxon>
    </lineage>
</organism>
<comment type="caution">
    <text evidence="1">The sequence shown here is derived from an EMBL/GenBank/DDBJ whole genome shotgun (WGS) entry which is preliminary data.</text>
</comment>
<reference evidence="1 2" key="1">
    <citation type="submission" date="2012-10" db="EMBL/GenBank/DDBJ databases">
        <title>Genome sequencing of Tanticharoenia sakaeratensis NBRC 103193.</title>
        <authorList>
            <person name="Azuma Y."/>
            <person name="Hadano H."/>
            <person name="Hirakawa H."/>
            <person name="Matsushita K."/>
        </authorList>
    </citation>
    <scope>NUCLEOTIDE SEQUENCE [LARGE SCALE GENOMIC DNA]</scope>
    <source>
        <strain evidence="1 2">NBRC 103193</strain>
    </source>
</reference>
<protein>
    <submittedName>
        <fullName evidence="1">Uncharacterized protein</fullName>
    </submittedName>
</protein>
<dbReference type="AlphaFoldDB" id="A0A0D6MP42"/>